<keyword evidence="8 13" id="KW-0067">ATP-binding</keyword>
<protein>
    <recommendedName>
        <fullName evidence="13">Methionine--tRNA ligase</fullName>
        <ecNumber evidence="13">6.1.1.10</ecNumber>
    </recommendedName>
    <alternativeName>
        <fullName evidence="13">Methionyl-tRNA synthetase</fullName>
        <shortName evidence="13">MetRS</shortName>
    </alternativeName>
</protein>
<keyword evidence="16" id="KW-1185">Reference proteome</keyword>
<evidence type="ECO:0000259" key="14">
    <source>
        <dbReference type="PROSITE" id="PS50886"/>
    </source>
</evidence>
<dbReference type="SUPFAM" id="SSF50249">
    <property type="entry name" value="Nucleic acid-binding proteins"/>
    <property type="match status" value="1"/>
</dbReference>
<dbReference type="InterPro" id="IPR014729">
    <property type="entry name" value="Rossmann-like_a/b/a_fold"/>
</dbReference>
<comment type="function">
    <text evidence="1 13">Is required not only for elongation of protein synthesis but also for the initiation of all mRNA translation through initiator tRNA(fMet) aminoacylation.</text>
</comment>
<dbReference type="PROSITE" id="PS00178">
    <property type="entry name" value="AA_TRNA_LIGASE_I"/>
    <property type="match status" value="1"/>
</dbReference>
<dbReference type="InterPro" id="IPR023457">
    <property type="entry name" value="Met-tRNA_synth_2"/>
</dbReference>
<accession>A0ABT8J982</accession>
<dbReference type="NCBIfam" id="NF008900">
    <property type="entry name" value="PRK12267.1"/>
    <property type="match status" value="1"/>
</dbReference>
<sequence length="683" mass="76834">MKEEKSFMADQKTFYLTTPIYYPSDKLHIGHAYTTVAGDAMVRYKRLRGYAVHYLTGTDEHGQKIERKAQEKGQSPQAFIDDIVVGIKELWNKLDISNDDFIRTTEERHKTVVQDIFDRLLKQGDIYKGEYEGWYSIPDETYYTETQLVDVEKNDKGEIISAKSPDSGHPVELVKEESYFFRMSKYADRLLKYYEENPGFIQPESRKNEMINNFIKPGLEDLAVSRTTFEWGVKVKGDPKHVVYVWIDALSNYITALGYGSSDPSLYKKFWPADVHLVGKEIVRFHTIYWPIMLMALDLPLPKKVFAHGWLLMKDGKMSKSKGNVVDPVTLIDRYGLDALRYYLLREVPFGSDGTFTPESFVERVNSDLANDLGNLLNRTVAMVDKYFEGRAPEFTSGVTEFDASLEEAGFAAVEKVEQAMENLQFSVALTAISQFVSRSNKYIDETQPWALARDEAKRNELASVMSHLIESLRIASILLQPFLTRAPRKIWEQLGIQEGELTAWDSAKQWGVIPAGNALQKGDPIFPRLDSEQEIAYIAEAMTGGKKAEAQPEAAQVDAGGASEAAQPVTAPEGKEEIGIDDFAKVELRVAQVIACEPVKKADKLLKLQLDLGYEQRQVVSGIAKFYSPEDMVGRKVICVTNLKPVKLRGELSQGMILAASHGDQLTLATVPDNMPNGAQVK</sequence>
<feature type="short sequence motif" description="'HIGH' region" evidence="13">
    <location>
        <begin position="21"/>
        <end position="31"/>
    </location>
</feature>
<dbReference type="SUPFAM" id="SSF52374">
    <property type="entry name" value="Nucleotidylyl transferase"/>
    <property type="match status" value="1"/>
</dbReference>
<dbReference type="InterPro" id="IPR002547">
    <property type="entry name" value="tRNA-bd_dom"/>
</dbReference>
<dbReference type="InterPro" id="IPR004495">
    <property type="entry name" value="Met-tRNA-synth_bsu_C"/>
</dbReference>
<dbReference type="Gene3D" id="1.10.730.10">
    <property type="entry name" value="Isoleucyl-tRNA Synthetase, Domain 1"/>
    <property type="match status" value="1"/>
</dbReference>
<dbReference type="Gene3D" id="2.170.220.10">
    <property type="match status" value="1"/>
</dbReference>
<dbReference type="CDD" id="cd00814">
    <property type="entry name" value="MetRS_core"/>
    <property type="match status" value="1"/>
</dbReference>
<comment type="subcellular location">
    <subcellularLocation>
        <location evidence="2 13">Cytoplasm</location>
    </subcellularLocation>
</comment>
<dbReference type="InterPro" id="IPR041872">
    <property type="entry name" value="Anticodon_Met"/>
</dbReference>
<dbReference type="CDD" id="cd02800">
    <property type="entry name" value="tRNA_bind_EcMetRS_like"/>
    <property type="match status" value="1"/>
</dbReference>
<dbReference type="InterPro" id="IPR033911">
    <property type="entry name" value="MetRS_core"/>
</dbReference>
<dbReference type="InterPro" id="IPR001412">
    <property type="entry name" value="aa-tRNA-synth_I_CS"/>
</dbReference>
<dbReference type="PROSITE" id="PS50886">
    <property type="entry name" value="TRBD"/>
    <property type="match status" value="1"/>
</dbReference>
<evidence type="ECO:0000256" key="4">
    <source>
        <dbReference type="ARBA" id="ARBA00022490"/>
    </source>
</evidence>
<evidence type="ECO:0000256" key="3">
    <source>
        <dbReference type="ARBA" id="ARBA00011738"/>
    </source>
</evidence>
<dbReference type="Gene3D" id="2.40.50.140">
    <property type="entry name" value="Nucleic acid-binding proteins"/>
    <property type="match status" value="1"/>
</dbReference>
<feature type="domain" description="TRNA-binding" evidence="14">
    <location>
        <begin position="583"/>
        <end position="683"/>
    </location>
</feature>
<comment type="caution">
    <text evidence="15">The sequence shown here is derived from an EMBL/GenBank/DDBJ whole genome shotgun (WGS) entry which is preliminary data.</text>
</comment>
<dbReference type="Proteomes" id="UP001174205">
    <property type="component" value="Unassembled WGS sequence"/>
</dbReference>
<evidence type="ECO:0000256" key="8">
    <source>
        <dbReference type="ARBA" id="ARBA00022840"/>
    </source>
</evidence>
<comment type="caution">
    <text evidence="13">Lacks conserved residue(s) required for the propagation of feature annotation.</text>
</comment>
<dbReference type="Gene3D" id="3.40.50.620">
    <property type="entry name" value="HUPs"/>
    <property type="match status" value="1"/>
</dbReference>
<dbReference type="CDD" id="cd07957">
    <property type="entry name" value="Anticodon_Ia_Met"/>
    <property type="match status" value="1"/>
</dbReference>
<evidence type="ECO:0000256" key="2">
    <source>
        <dbReference type="ARBA" id="ARBA00004496"/>
    </source>
</evidence>
<dbReference type="EC" id="6.1.1.10" evidence="13"/>
<proteinExistence type="inferred from homology"/>
<dbReference type="InterPro" id="IPR014758">
    <property type="entry name" value="Met-tRNA_synth"/>
</dbReference>
<keyword evidence="11 13" id="KW-0030">Aminoacyl-tRNA synthetase</keyword>
<evidence type="ECO:0000256" key="5">
    <source>
        <dbReference type="ARBA" id="ARBA00022555"/>
    </source>
</evidence>
<keyword evidence="10 13" id="KW-0648">Protein biosynthesis</keyword>
<reference evidence="15" key="1">
    <citation type="submission" date="2023-03" db="EMBL/GenBank/DDBJ databases">
        <title>MT1 and MT2 Draft Genomes of Novel Species.</title>
        <authorList>
            <person name="Venkateswaran K."/>
        </authorList>
    </citation>
    <scope>NUCLEOTIDE SEQUENCE</scope>
    <source>
        <strain evidence="15">F6_3S_P_1C</strain>
    </source>
</reference>
<keyword evidence="9 13" id="KW-0694">RNA-binding</keyword>
<dbReference type="PANTHER" id="PTHR43326">
    <property type="entry name" value="METHIONYL-TRNA SYNTHETASE"/>
    <property type="match status" value="1"/>
</dbReference>
<dbReference type="InterPro" id="IPR015413">
    <property type="entry name" value="Methionyl/Leucyl_tRNA_Synth"/>
</dbReference>
<keyword evidence="7 13" id="KW-0547">Nucleotide-binding</keyword>
<evidence type="ECO:0000256" key="10">
    <source>
        <dbReference type="ARBA" id="ARBA00022917"/>
    </source>
</evidence>
<dbReference type="Pfam" id="PF19303">
    <property type="entry name" value="Anticodon_3"/>
    <property type="match status" value="1"/>
</dbReference>
<keyword evidence="5 13" id="KW-0820">tRNA-binding</keyword>
<evidence type="ECO:0000256" key="12">
    <source>
        <dbReference type="ARBA" id="ARBA00047364"/>
    </source>
</evidence>
<evidence type="ECO:0000256" key="1">
    <source>
        <dbReference type="ARBA" id="ARBA00003314"/>
    </source>
</evidence>
<dbReference type="Pfam" id="PF09334">
    <property type="entry name" value="tRNA-synt_1g"/>
    <property type="match status" value="1"/>
</dbReference>
<name>A0ABT8J982_9BACL</name>
<organism evidence="15 16">
    <name type="scientific">Paenibacillus vandeheii</name>
    <dbReference type="NCBI Taxonomy" id="3035917"/>
    <lineage>
        <taxon>Bacteria</taxon>
        <taxon>Bacillati</taxon>
        <taxon>Bacillota</taxon>
        <taxon>Bacilli</taxon>
        <taxon>Bacillales</taxon>
        <taxon>Paenibacillaceae</taxon>
        <taxon>Paenibacillus</taxon>
    </lineage>
</organism>
<dbReference type="Pfam" id="PF01588">
    <property type="entry name" value="tRNA_bind"/>
    <property type="match status" value="1"/>
</dbReference>
<dbReference type="PANTHER" id="PTHR43326:SF1">
    <property type="entry name" value="METHIONINE--TRNA LIGASE, MITOCHONDRIAL"/>
    <property type="match status" value="1"/>
</dbReference>
<comment type="similarity">
    <text evidence="13">Belongs to the class-I aminoacyl-tRNA synthetase family. MetG type 2B subfamily.</text>
</comment>
<dbReference type="SUPFAM" id="SSF47323">
    <property type="entry name" value="Anticodon-binding domain of a subclass of class I aminoacyl-tRNA synthetases"/>
    <property type="match status" value="1"/>
</dbReference>
<keyword evidence="6 13" id="KW-0436">Ligase</keyword>
<dbReference type="GO" id="GO:0004825">
    <property type="term" value="F:methionine-tRNA ligase activity"/>
    <property type="evidence" value="ECO:0007669"/>
    <property type="project" value="UniProtKB-EC"/>
</dbReference>
<dbReference type="EMBL" id="JAROCD010000005">
    <property type="protein sequence ID" value="MDN4601658.1"/>
    <property type="molecule type" value="Genomic_DNA"/>
</dbReference>
<evidence type="ECO:0000256" key="7">
    <source>
        <dbReference type="ARBA" id="ARBA00022741"/>
    </source>
</evidence>
<dbReference type="InterPro" id="IPR012340">
    <property type="entry name" value="NA-bd_OB-fold"/>
</dbReference>
<comment type="catalytic activity">
    <reaction evidence="12 13">
        <text>tRNA(Met) + L-methionine + ATP = L-methionyl-tRNA(Met) + AMP + diphosphate</text>
        <dbReference type="Rhea" id="RHEA:13481"/>
        <dbReference type="Rhea" id="RHEA-COMP:9667"/>
        <dbReference type="Rhea" id="RHEA-COMP:9698"/>
        <dbReference type="ChEBI" id="CHEBI:30616"/>
        <dbReference type="ChEBI" id="CHEBI:33019"/>
        <dbReference type="ChEBI" id="CHEBI:57844"/>
        <dbReference type="ChEBI" id="CHEBI:78442"/>
        <dbReference type="ChEBI" id="CHEBI:78530"/>
        <dbReference type="ChEBI" id="CHEBI:456215"/>
        <dbReference type="EC" id="6.1.1.10"/>
    </reaction>
</comment>
<dbReference type="InterPro" id="IPR009080">
    <property type="entry name" value="tRNAsynth_Ia_anticodon-bd"/>
</dbReference>
<evidence type="ECO:0000313" key="16">
    <source>
        <dbReference type="Proteomes" id="UP001174205"/>
    </source>
</evidence>
<evidence type="ECO:0000256" key="11">
    <source>
        <dbReference type="ARBA" id="ARBA00023146"/>
    </source>
</evidence>
<comment type="subunit">
    <text evidence="3 13">Homodimer.</text>
</comment>
<evidence type="ECO:0000313" key="15">
    <source>
        <dbReference type="EMBL" id="MDN4601658.1"/>
    </source>
</evidence>
<dbReference type="HAMAP" id="MF_01228">
    <property type="entry name" value="Met_tRNA_synth_type2"/>
    <property type="match status" value="1"/>
</dbReference>
<dbReference type="NCBIfam" id="TIGR00399">
    <property type="entry name" value="metG_C_term"/>
    <property type="match status" value="1"/>
</dbReference>
<feature type="short sequence motif" description="'KMSKS' region" evidence="13">
    <location>
        <begin position="317"/>
        <end position="321"/>
    </location>
</feature>
<evidence type="ECO:0000256" key="9">
    <source>
        <dbReference type="ARBA" id="ARBA00022884"/>
    </source>
</evidence>
<gene>
    <name evidence="13 15" type="primary">metG</name>
    <name evidence="15" type="ORF">P5G61_10525</name>
</gene>
<dbReference type="RefSeq" id="WP_301246381.1">
    <property type="nucleotide sequence ID" value="NZ_JAROCD010000005.1"/>
</dbReference>
<dbReference type="NCBIfam" id="TIGR00398">
    <property type="entry name" value="metG"/>
    <property type="match status" value="1"/>
</dbReference>
<evidence type="ECO:0000256" key="6">
    <source>
        <dbReference type="ARBA" id="ARBA00022598"/>
    </source>
</evidence>
<evidence type="ECO:0000256" key="13">
    <source>
        <dbReference type="HAMAP-Rule" id="MF_01228"/>
    </source>
</evidence>
<dbReference type="PRINTS" id="PR01041">
    <property type="entry name" value="TRNASYNTHMET"/>
</dbReference>
<keyword evidence="4 13" id="KW-0963">Cytoplasm</keyword>